<gene>
    <name evidence="1" type="ORF">O6H91_18G051800</name>
</gene>
<comment type="caution">
    <text evidence="1">The sequence shown here is derived from an EMBL/GenBank/DDBJ whole genome shotgun (WGS) entry which is preliminary data.</text>
</comment>
<proteinExistence type="predicted"/>
<dbReference type="EMBL" id="CM055109">
    <property type="protein sequence ID" value="KAJ7523490.1"/>
    <property type="molecule type" value="Genomic_DNA"/>
</dbReference>
<keyword evidence="2" id="KW-1185">Reference proteome</keyword>
<evidence type="ECO:0000313" key="2">
    <source>
        <dbReference type="Proteomes" id="UP001162992"/>
    </source>
</evidence>
<accession>A0ACC2B1A4</accession>
<dbReference type="Proteomes" id="UP001162992">
    <property type="component" value="Chromosome 18"/>
</dbReference>
<evidence type="ECO:0000313" key="1">
    <source>
        <dbReference type="EMBL" id="KAJ7523490.1"/>
    </source>
</evidence>
<reference evidence="2" key="1">
    <citation type="journal article" date="2024" name="Proc. Natl. Acad. Sci. U.S.A.">
        <title>Extraordinary preservation of gene collinearity over three hundred million years revealed in homosporous lycophytes.</title>
        <authorList>
            <person name="Li C."/>
            <person name="Wickell D."/>
            <person name="Kuo L.Y."/>
            <person name="Chen X."/>
            <person name="Nie B."/>
            <person name="Liao X."/>
            <person name="Peng D."/>
            <person name="Ji J."/>
            <person name="Jenkins J."/>
            <person name="Williams M."/>
            <person name="Shu S."/>
            <person name="Plott C."/>
            <person name="Barry K."/>
            <person name="Rajasekar S."/>
            <person name="Grimwood J."/>
            <person name="Han X."/>
            <person name="Sun S."/>
            <person name="Hou Z."/>
            <person name="He W."/>
            <person name="Dai G."/>
            <person name="Sun C."/>
            <person name="Schmutz J."/>
            <person name="Leebens-Mack J.H."/>
            <person name="Li F.W."/>
            <person name="Wang L."/>
        </authorList>
    </citation>
    <scope>NUCLEOTIDE SEQUENCE [LARGE SCALE GENOMIC DNA]</scope>
    <source>
        <strain evidence="2">cv. PW_Plant_1</strain>
    </source>
</reference>
<organism evidence="1 2">
    <name type="scientific">Diphasiastrum complanatum</name>
    <name type="common">Issler's clubmoss</name>
    <name type="synonym">Lycopodium complanatum</name>
    <dbReference type="NCBI Taxonomy" id="34168"/>
    <lineage>
        <taxon>Eukaryota</taxon>
        <taxon>Viridiplantae</taxon>
        <taxon>Streptophyta</taxon>
        <taxon>Embryophyta</taxon>
        <taxon>Tracheophyta</taxon>
        <taxon>Lycopodiopsida</taxon>
        <taxon>Lycopodiales</taxon>
        <taxon>Lycopodiaceae</taxon>
        <taxon>Lycopodioideae</taxon>
        <taxon>Diphasiastrum</taxon>
    </lineage>
</organism>
<protein>
    <submittedName>
        <fullName evidence="1">Uncharacterized protein</fullName>
    </submittedName>
</protein>
<sequence length="837" mass="91743">MIFVDDPSLPHASSVKGSLQWRLNPSSDHKPHTPFLHWVDFSCDSNLPASKIAPSILPPPARIMPVPSTKGTGLSEMGKRSPSQEGAGAGLKVGSDDRRKGLDSQLWHACAGGMVQLPAVGAKVIYFPQGHGEQSATPPDFPRTLGPSGTVPCRVIAVNFLADAETDEVYARIRLQPEGTFAAEEDEAPTSQQQVEKPASFAKTLTQSDANNGGGFSVPRYCAETIFPRLDYSVDPPVQTVLAKDVHGDMWKFRHIYRGTPRRHLLTTGWSTFVNQKKLVAGDAIVFLRSATGQLCVGVRRSMRATSNGDTVSWHTGPAAHPRPPSRWEVKPPDSSDAAALRPGSIATSSLARNRARVTAKSVLEAATLAAAGQAFEVIYYPRASTAEFCVRMQTVKASLEHSWYPGMRFKMAFETEDSSRISWFMGTISAVQPADPIFWPNSPWRVLQVSWDEPDLLQGVSRVSPWQVELVSTLPMQLSPLSLPKKKLRVAQSPDLQIIENQGFMGLPMATLANTVLGQMNPWHSFSDDFPAGMQGARHNKIFGLTLSEYQPSRLSAGFIEFFNAQEHKNLFAGSSADLKSSSFSHYDYIGSQNNLPSLMTVTGNSGTESAHSTPPSRTGSLTKRSAPFVLFGKAIDPVQTTKDQPQPSGSSSSEGASCHHFKENSPQTQPSTNSSFDGSHTDTVEQVDGHAHGSKIEGADLKLHHEGRDCNHTDEIGGLKWYKEQVSMMKSEKKQVLEKSTGDCTMHCKIFLESEEVGRTVDLALFETYEELYDRLANLFSIDKSKLSGRVVYKDLEGSTIHVGGEPYRNFVQTIKRLTILSEPRSDIISQRQFS</sequence>
<name>A0ACC2B1A4_DIPCM</name>